<dbReference type="EMBL" id="CP025096">
    <property type="protein sequence ID" value="AUD06716.1"/>
    <property type="molecule type" value="Genomic_DNA"/>
</dbReference>
<keyword evidence="4" id="KW-1133">Transmembrane helix</keyword>
<dbReference type="KEGG" id="spir:CWM47_35660"/>
<sequence length="235" mass="26696">MQPNLGRFAVVLNNVPEQYILGIERLSTTGQENKIATVYAAQDLSQIEDMYGRSKKDALLANLNNQFYGRVDHRETAQYISDLWGMEDVEYRTQGQGETSRDSVQTQSQMINRSYAQRSRVRVQDELELNPGEFYGQLVESDFSSFKAQIKEREATPLPEIVPVTQVTTYDLKQNFLRIQDEVESLFKHQGPSQSGIFEPLRPKPIDPSTISLGRSNGRANNNGQVMQPGENLDF</sequence>
<accession>A0A2K8ZA13</accession>
<dbReference type="Proteomes" id="UP000232883">
    <property type="component" value="Chromosome"/>
</dbReference>
<dbReference type="GO" id="GO:0005886">
    <property type="term" value="C:plasma membrane"/>
    <property type="evidence" value="ECO:0007669"/>
    <property type="project" value="UniProtKB-SubCell"/>
</dbReference>
<dbReference type="AlphaFoldDB" id="A0A2K8ZA13"/>
<keyword evidence="3" id="KW-0812">Transmembrane</keyword>
<name>A0A2K8ZA13_9BACT</name>
<proteinExistence type="predicted"/>
<feature type="region of interest" description="Disordered" evidence="6">
    <location>
        <begin position="190"/>
        <end position="235"/>
    </location>
</feature>
<dbReference type="OrthoDB" id="102453at2"/>
<dbReference type="InterPro" id="IPR032689">
    <property type="entry name" value="TraG-D_C"/>
</dbReference>
<evidence type="ECO:0000256" key="5">
    <source>
        <dbReference type="ARBA" id="ARBA00023136"/>
    </source>
</evidence>
<feature type="compositionally biased region" description="Polar residues" evidence="6">
    <location>
        <begin position="209"/>
        <end position="226"/>
    </location>
</feature>
<evidence type="ECO:0000313" key="8">
    <source>
        <dbReference type="EMBL" id="AUD06716.1"/>
    </source>
</evidence>
<feature type="domain" description="TraD/TraG TraM recognition site" evidence="7">
    <location>
        <begin position="20"/>
        <end position="113"/>
    </location>
</feature>
<dbReference type="SUPFAM" id="SSF52540">
    <property type="entry name" value="P-loop containing nucleoside triphosphate hydrolases"/>
    <property type="match status" value="1"/>
</dbReference>
<dbReference type="CDD" id="cd01127">
    <property type="entry name" value="TrwB_TraG_TraD_VirD4"/>
    <property type="match status" value="1"/>
</dbReference>
<dbReference type="Gene3D" id="3.40.50.300">
    <property type="entry name" value="P-loop containing nucleotide triphosphate hydrolases"/>
    <property type="match status" value="1"/>
</dbReference>
<keyword evidence="5" id="KW-0472">Membrane</keyword>
<keyword evidence="2" id="KW-1003">Cell membrane</keyword>
<gene>
    <name evidence="8" type="ORF">CWM47_35660</name>
</gene>
<organism evidence="8 9">
    <name type="scientific">Spirosoma pollinicola</name>
    <dbReference type="NCBI Taxonomy" id="2057025"/>
    <lineage>
        <taxon>Bacteria</taxon>
        <taxon>Pseudomonadati</taxon>
        <taxon>Bacteroidota</taxon>
        <taxon>Cytophagia</taxon>
        <taxon>Cytophagales</taxon>
        <taxon>Cytophagaceae</taxon>
        <taxon>Spirosoma</taxon>
    </lineage>
</organism>
<dbReference type="InterPro" id="IPR051539">
    <property type="entry name" value="T4SS-coupling_protein"/>
</dbReference>
<dbReference type="RefSeq" id="WP_100993251.1">
    <property type="nucleotide sequence ID" value="NZ_CP025096.1"/>
</dbReference>
<dbReference type="Pfam" id="PF12696">
    <property type="entry name" value="TraG-D_C"/>
    <property type="match status" value="1"/>
</dbReference>
<protein>
    <recommendedName>
        <fullName evidence="7">TraD/TraG TraM recognition site domain-containing protein</fullName>
    </recommendedName>
</protein>
<comment type="subcellular location">
    <subcellularLocation>
        <location evidence="1">Cell membrane</location>
        <topology evidence="1">Multi-pass membrane protein</topology>
    </subcellularLocation>
</comment>
<dbReference type="InterPro" id="IPR027417">
    <property type="entry name" value="P-loop_NTPase"/>
</dbReference>
<evidence type="ECO:0000256" key="6">
    <source>
        <dbReference type="SAM" id="MobiDB-lite"/>
    </source>
</evidence>
<evidence type="ECO:0000313" key="9">
    <source>
        <dbReference type="Proteomes" id="UP000232883"/>
    </source>
</evidence>
<reference evidence="8 9" key="1">
    <citation type="submission" date="2017-11" db="EMBL/GenBank/DDBJ databases">
        <title>Taxonomic description and genome sequences of Spirosoma HA7 sp. nov., isolated from pollen microhabitat of Corylus avellana.</title>
        <authorList>
            <person name="Ambika Manirajan B."/>
            <person name="Suarez C."/>
            <person name="Ratering S."/>
            <person name="Geissler-Plaum R."/>
            <person name="Cardinale M."/>
            <person name="Sylvia S."/>
        </authorList>
    </citation>
    <scope>NUCLEOTIDE SEQUENCE [LARGE SCALE GENOMIC DNA]</scope>
    <source>
        <strain evidence="8 9">HA7</strain>
    </source>
</reference>
<dbReference type="PANTHER" id="PTHR37937:SF1">
    <property type="entry name" value="CONJUGATIVE TRANSFER: DNA TRANSPORT"/>
    <property type="match status" value="1"/>
</dbReference>
<keyword evidence="9" id="KW-1185">Reference proteome</keyword>
<evidence type="ECO:0000256" key="4">
    <source>
        <dbReference type="ARBA" id="ARBA00022989"/>
    </source>
</evidence>
<evidence type="ECO:0000256" key="1">
    <source>
        <dbReference type="ARBA" id="ARBA00004651"/>
    </source>
</evidence>
<evidence type="ECO:0000256" key="3">
    <source>
        <dbReference type="ARBA" id="ARBA00022692"/>
    </source>
</evidence>
<evidence type="ECO:0000256" key="2">
    <source>
        <dbReference type="ARBA" id="ARBA00022475"/>
    </source>
</evidence>
<evidence type="ECO:0000259" key="7">
    <source>
        <dbReference type="Pfam" id="PF12696"/>
    </source>
</evidence>
<dbReference type="PANTHER" id="PTHR37937">
    <property type="entry name" value="CONJUGATIVE TRANSFER: DNA TRANSPORT"/>
    <property type="match status" value="1"/>
</dbReference>